<keyword evidence="1" id="KW-0175">Coiled coil</keyword>
<organism evidence="2 3">
    <name type="scientific">Streptomyces lannensis</name>
    <dbReference type="NCBI Taxonomy" id="766498"/>
    <lineage>
        <taxon>Bacteria</taxon>
        <taxon>Bacillati</taxon>
        <taxon>Actinomycetota</taxon>
        <taxon>Actinomycetes</taxon>
        <taxon>Kitasatosporales</taxon>
        <taxon>Streptomycetaceae</taxon>
        <taxon>Streptomyces</taxon>
    </lineage>
</organism>
<dbReference type="Proteomes" id="UP001501563">
    <property type="component" value="Unassembled WGS sequence"/>
</dbReference>
<evidence type="ECO:0000256" key="1">
    <source>
        <dbReference type="SAM" id="Coils"/>
    </source>
</evidence>
<name>A0ABP7LX35_9ACTN</name>
<protein>
    <submittedName>
        <fullName evidence="2">Uncharacterized protein</fullName>
    </submittedName>
</protein>
<gene>
    <name evidence="2" type="ORF">GCM10022207_94340</name>
</gene>
<proteinExistence type="predicted"/>
<comment type="caution">
    <text evidence="2">The sequence shown here is derived from an EMBL/GenBank/DDBJ whole genome shotgun (WGS) entry which is preliminary data.</text>
</comment>
<reference evidence="3" key="1">
    <citation type="journal article" date="2019" name="Int. J. Syst. Evol. Microbiol.">
        <title>The Global Catalogue of Microorganisms (GCM) 10K type strain sequencing project: providing services to taxonomists for standard genome sequencing and annotation.</title>
        <authorList>
            <consortium name="The Broad Institute Genomics Platform"/>
            <consortium name="The Broad Institute Genome Sequencing Center for Infectious Disease"/>
            <person name="Wu L."/>
            <person name="Ma J."/>
        </authorList>
    </citation>
    <scope>NUCLEOTIDE SEQUENCE [LARGE SCALE GENOMIC DNA]</scope>
    <source>
        <strain evidence="3">JCM 16578</strain>
    </source>
</reference>
<sequence>MTDVLTWTIGRRLELANRAELLRKELGELELEVARLEAAEVVFGQWAEATDGGRRPLGIVSPEPEPVAVTVGPGAAGYGWCPIAPRGWGFRP</sequence>
<dbReference type="RefSeq" id="WP_345554793.1">
    <property type="nucleotide sequence ID" value="NZ_BAAAZA010000092.1"/>
</dbReference>
<dbReference type="EMBL" id="BAAAZA010000092">
    <property type="protein sequence ID" value="GAA3910070.1"/>
    <property type="molecule type" value="Genomic_DNA"/>
</dbReference>
<keyword evidence="3" id="KW-1185">Reference proteome</keyword>
<evidence type="ECO:0000313" key="3">
    <source>
        <dbReference type="Proteomes" id="UP001501563"/>
    </source>
</evidence>
<evidence type="ECO:0000313" key="2">
    <source>
        <dbReference type="EMBL" id="GAA3910070.1"/>
    </source>
</evidence>
<accession>A0ABP7LX35</accession>
<feature type="coiled-coil region" evidence="1">
    <location>
        <begin position="12"/>
        <end position="39"/>
    </location>
</feature>